<dbReference type="AlphaFoldDB" id="A0AA87WE47"/>
<dbReference type="EMBL" id="BMHC01000031">
    <property type="protein sequence ID" value="GGI33547.1"/>
    <property type="molecule type" value="Genomic_DNA"/>
</dbReference>
<evidence type="ECO:0000313" key="1">
    <source>
        <dbReference type="EMBL" id="GGI33547.1"/>
    </source>
</evidence>
<proteinExistence type="predicted"/>
<reference evidence="1" key="2">
    <citation type="submission" date="2022-12" db="EMBL/GenBank/DDBJ databases">
        <authorList>
            <person name="Sun Q."/>
            <person name="Zhou Y."/>
        </authorList>
    </citation>
    <scope>NUCLEOTIDE SEQUENCE</scope>
    <source>
        <strain evidence="1">CGMCC 1.15034</strain>
    </source>
</reference>
<dbReference type="Proteomes" id="UP000625079">
    <property type="component" value="Unassembled WGS sequence"/>
</dbReference>
<organism evidence="1 2">
    <name type="scientific">Bradyrhizobium guangdongense</name>
    <dbReference type="NCBI Taxonomy" id="1325090"/>
    <lineage>
        <taxon>Bacteria</taxon>
        <taxon>Pseudomonadati</taxon>
        <taxon>Pseudomonadota</taxon>
        <taxon>Alphaproteobacteria</taxon>
        <taxon>Hyphomicrobiales</taxon>
        <taxon>Nitrobacteraceae</taxon>
        <taxon>Bradyrhizobium</taxon>
    </lineage>
</organism>
<name>A0AA87WE47_9BRAD</name>
<evidence type="ECO:0000313" key="2">
    <source>
        <dbReference type="Proteomes" id="UP000625079"/>
    </source>
</evidence>
<protein>
    <submittedName>
        <fullName evidence="1">Uncharacterized protein</fullName>
    </submittedName>
</protein>
<reference evidence="1" key="1">
    <citation type="journal article" date="2014" name="Int. J. Syst. Evol. Microbiol.">
        <title>Complete genome sequence of Corynebacterium casei LMG S-19264T (=DSM 44701T), isolated from a smear-ripened cheese.</title>
        <authorList>
            <consortium name="US DOE Joint Genome Institute (JGI-PGF)"/>
            <person name="Walter F."/>
            <person name="Albersmeier A."/>
            <person name="Kalinowski J."/>
            <person name="Ruckert C."/>
        </authorList>
    </citation>
    <scope>NUCLEOTIDE SEQUENCE</scope>
    <source>
        <strain evidence="1">CGMCC 1.15034</strain>
    </source>
</reference>
<accession>A0AA87WE47</accession>
<sequence>MFALESAEGAGKAGCRLAPAVHCAKVALQEAAQRHTGEAKHPAFPAQWVDGLCRALPGERCTIAPVAMRMADGRARLGNAHHRKTWTPDFGRQDHAILPYADHTGRLRDGPAHGYPPCKTLRADAARVHHVPSRVS</sequence>
<comment type="caution">
    <text evidence="1">The sequence shown here is derived from an EMBL/GenBank/DDBJ whole genome shotgun (WGS) entry which is preliminary data.</text>
</comment>
<gene>
    <name evidence="1" type="ORF">GCM10010987_74930</name>
</gene>